<keyword evidence="1" id="KW-1133">Transmembrane helix</keyword>
<organism evidence="2 3">
    <name type="scientific">Pandoravirus inopinatum</name>
    <dbReference type="NCBI Taxonomy" id="1605721"/>
    <lineage>
        <taxon>Viruses</taxon>
        <taxon>Pandoravirus</taxon>
    </lineage>
</organism>
<sequence length="137" mass="14227">MSLLLLPLLSLSACIGSKNSQRVGLIIDQHGAALKGAIANEACAVGGTVHPCGQVDLCVLDTESHAVAIVITIVVAVVFVVVVVVIVIDIIGAIVAIDMVVAPVFAGDTAHPVRRVGPTKLYLVRRRRVHVGVARQA</sequence>
<dbReference type="KEGG" id="vg:23463098"/>
<evidence type="ECO:0000313" key="3">
    <source>
        <dbReference type="Proteomes" id="UP000202511"/>
    </source>
</evidence>
<feature type="transmembrane region" description="Helical" evidence="1">
    <location>
        <begin position="66"/>
        <end position="97"/>
    </location>
</feature>
<proteinExistence type="predicted"/>
<dbReference type="RefSeq" id="YP_009120416.1">
    <property type="nucleotide sequence ID" value="NC_026440.1"/>
</dbReference>
<protein>
    <submittedName>
        <fullName evidence="2">Uncharacterized protein</fullName>
    </submittedName>
</protein>
<keyword evidence="1" id="KW-0472">Membrane</keyword>
<dbReference type="GeneID" id="23463098"/>
<reference evidence="2 3" key="1">
    <citation type="journal article" date="2015" name="Parasitol. Res.">
        <title>Viruses in close associations with free-living amoebae.</title>
        <authorList>
            <person name="Scheid P."/>
        </authorList>
    </citation>
    <scope>NUCLEOTIDE SEQUENCE [LARGE SCALE GENOMIC DNA]</scope>
    <source>
        <strain evidence="2">KlaHel</strain>
    </source>
</reference>
<dbReference type="Proteomes" id="UP000202511">
    <property type="component" value="Segment"/>
</dbReference>
<accession>A0A0B5JB30</accession>
<keyword evidence="1" id="KW-0812">Transmembrane</keyword>
<evidence type="ECO:0000256" key="1">
    <source>
        <dbReference type="SAM" id="Phobius"/>
    </source>
</evidence>
<dbReference type="EMBL" id="KP136319">
    <property type="protein sequence ID" value="AJF98181.1"/>
    <property type="molecule type" value="Genomic_DNA"/>
</dbReference>
<name>A0A0B5JB30_9VIRU</name>
<evidence type="ECO:0000313" key="2">
    <source>
        <dbReference type="EMBL" id="AJF98181.1"/>
    </source>
</evidence>